<protein>
    <submittedName>
        <fullName evidence="2">Uncharacterized protein</fullName>
    </submittedName>
</protein>
<dbReference type="GeneID" id="63790978"/>
<accession>A0A364KQD2</accession>
<feature type="region of interest" description="Disordered" evidence="1">
    <location>
        <begin position="362"/>
        <end position="407"/>
    </location>
</feature>
<comment type="caution">
    <text evidence="2">The sequence shown here is derived from an EMBL/GenBank/DDBJ whole genome shotgun (WGS) entry which is preliminary data.</text>
</comment>
<feature type="compositionally biased region" description="Basic and acidic residues" evidence="1">
    <location>
        <begin position="528"/>
        <end position="540"/>
    </location>
</feature>
<evidence type="ECO:0000313" key="2">
    <source>
        <dbReference type="EMBL" id="RAO65749.1"/>
    </source>
</evidence>
<dbReference type="STRING" id="1196081.A0A364KQD2"/>
<evidence type="ECO:0000256" key="1">
    <source>
        <dbReference type="SAM" id="MobiDB-lite"/>
    </source>
</evidence>
<feature type="compositionally biased region" description="Basic and acidic residues" evidence="1">
    <location>
        <begin position="87"/>
        <end position="102"/>
    </location>
</feature>
<dbReference type="RefSeq" id="XP_040730266.1">
    <property type="nucleotide sequence ID" value="XM_040873833.1"/>
</dbReference>
<feature type="compositionally biased region" description="Polar residues" evidence="1">
    <location>
        <begin position="116"/>
        <end position="128"/>
    </location>
</feature>
<dbReference type="OrthoDB" id="4524809at2759"/>
<gene>
    <name evidence="2" type="ORF">BHQ10_001761</name>
</gene>
<evidence type="ECO:0000313" key="3">
    <source>
        <dbReference type="Proteomes" id="UP000249363"/>
    </source>
</evidence>
<proteinExistence type="predicted"/>
<feature type="region of interest" description="Disordered" evidence="1">
    <location>
        <begin position="74"/>
        <end position="190"/>
    </location>
</feature>
<dbReference type="EMBL" id="MIKG01000002">
    <property type="protein sequence ID" value="RAO65749.1"/>
    <property type="molecule type" value="Genomic_DNA"/>
</dbReference>
<name>A0A364KQD2_TALAM</name>
<dbReference type="Proteomes" id="UP000249363">
    <property type="component" value="Unassembled WGS sequence"/>
</dbReference>
<feature type="region of interest" description="Disordered" evidence="1">
    <location>
        <begin position="458"/>
        <end position="497"/>
    </location>
</feature>
<feature type="compositionally biased region" description="Acidic residues" evidence="1">
    <location>
        <begin position="386"/>
        <end position="401"/>
    </location>
</feature>
<sequence length="905" mass="100786">MPKTLQPYSMRLVIDWFELEDDAYPDVGLPLGITVFVELQVEPDSVFTVMRDVEGVINLESTWYKGVTKIADRAPASSVEDVEDQDTSLKTEEEDHNLDARGDSYSADDLDEGESFASSTRSSDTVRPSTIRPKLSRIPIRKSGTDGTFDDLDLELDMPPSPTLSSQDSLPWYSTKDTGDNHMDDENGPTGIDLDDLFTDLEDIYHPFLRYENGNITLHAAREVEPGFYQVEIAFYRHFVRDTQGWYGVDLCDVVKSCPPIPGKLVFNIQDHPSLYPDIIGPDDLHDMEDGSREATFDPREEPYLAFWAWTHATYLEFWGDGKVDNNYYDDLIAPNAYLDSDELVDYVDFMFKTRDDEEVVDGASEMAETPEKVAQSKQYISPIADQEDDDEDEEEEEQEEKDGQVDGLILGDVTEVNVDHVVSGLEERPMSPIPEEEECESGDDEDVIWEDVPIPGVQNFEYNPEEGPETAKKGGVEDMLMDNVTTPNVKDDASQSEETVIEEEAHDVILKDVTAPYVDNVTLESEELPKPPTFREKAESSTSEDITSSHDDNPPPLSPDGKPPADDSKENNLKLITFYHPLPPPPLPTYAEALEGYEKYQAMMTSRAILRRRAIFCLSRILPALFVLVFTICACIGGPPTTISTPTATLQTVRYYANHLGGMGYNALMQVPTFADFGAYHQRDWYEDGVALLESGNEGEDLGDVEVHLWWKLVDETLEIAGIADSPAVPESAEPVVESVVSPSRSELDAKSPPPEIAAEALTPNMSTPVPAPDVKTPVQPETASSFNATTAALSLAIKPPPLPRLCPNRHRQPNTPYPPDCPLPSPPKPALTILADLTQEIFRHIACSTSPICTISRISDKYEHPGDIFARFQCDGKGGWEPETRRDGFDWGLGWVPDECRLL</sequence>
<organism evidence="2 3">
    <name type="scientific">Talaromyces amestolkiae</name>
    <dbReference type="NCBI Taxonomy" id="1196081"/>
    <lineage>
        <taxon>Eukaryota</taxon>
        <taxon>Fungi</taxon>
        <taxon>Dikarya</taxon>
        <taxon>Ascomycota</taxon>
        <taxon>Pezizomycotina</taxon>
        <taxon>Eurotiomycetes</taxon>
        <taxon>Eurotiomycetidae</taxon>
        <taxon>Eurotiales</taxon>
        <taxon>Trichocomaceae</taxon>
        <taxon>Talaromyces</taxon>
        <taxon>Talaromyces sect. Talaromyces</taxon>
    </lineage>
</organism>
<feature type="region of interest" description="Disordered" evidence="1">
    <location>
        <begin position="522"/>
        <end position="570"/>
    </location>
</feature>
<reference evidence="2 3" key="1">
    <citation type="journal article" date="2017" name="Biotechnol. Biofuels">
        <title>Differential beta-glucosidase expression as a function of carbon source availability in Talaromyces amestolkiae: a genomic and proteomic approach.</title>
        <authorList>
            <person name="de Eugenio L.I."/>
            <person name="Mendez-Liter J.A."/>
            <person name="Nieto-Dominguez M."/>
            <person name="Alonso L."/>
            <person name="Gil-Munoz J."/>
            <person name="Barriuso J."/>
            <person name="Prieto A."/>
            <person name="Martinez M.J."/>
        </authorList>
    </citation>
    <scope>NUCLEOTIDE SEQUENCE [LARGE SCALE GENOMIC DNA]</scope>
    <source>
        <strain evidence="2 3">CIB</strain>
    </source>
</reference>
<dbReference type="AlphaFoldDB" id="A0A364KQD2"/>
<keyword evidence="3" id="KW-1185">Reference proteome</keyword>